<evidence type="ECO:0000313" key="3">
    <source>
        <dbReference type="Proteomes" id="UP000050911"/>
    </source>
</evidence>
<sequence length="345" mass="40277">MSRKKSNNQLYWEKRFLQIKAREIRSTEEFEKALQPQLGVLEKELQSEIEKFTVRYANNQGVDKDEARKLLKDVKSKNWRMTLEQFAARAKAGEFPELLDAEYLRSRVARLQELESQLKILTASFSDNQTDQMEQQLVHQYIDTYTRTSYASQSMMQNFAVIYAVFDEQLLRAVVSRPWEGSNFSQHVWGTYRNTMVDEVMDVIVRGTLMGYGPAKVTSMFRAKFGDIKRYDVHRLIVTEMAHVAEEATFKSYEDNEIDWYEYSATLESHTCDVCAALDGQHFKVIDKVEGKNAPVMHPHCRCTTMPWLEGLPPVLLRGYRDPDSGRWKTGPNMSFKEWKKKYVV</sequence>
<feature type="domain" description="Phage head morphogenesis" evidence="1">
    <location>
        <begin position="200"/>
        <end position="306"/>
    </location>
</feature>
<organism evidence="2 3">
    <name type="scientific">Secundilactobacillus kimchicus JCM 15530</name>
    <dbReference type="NCBI Taxonomy" id="1302272"/>
    <lineage>
        <taxon>Bacteria</taxon>
        <taxon>Bacillati</taxon>
        <taxon>Bacillota</taxon>
        <taxon>Bacilli</taxon>
        <taxon>Lactobacillales</taxon>
        <taxon>Lactobacillaceae</taxon>
        <taxon>Secundilactobacillus</taxon>
    </lineage>
</organism>
<evidence type="ECO:0000313" key="2">
    <source>
        <dbReference type="EMBL" id="KRK49033.1"/>
    </source>
</evidence>
<dbReference type="Proteomes" id="UP000050911">
    <property type="component" value="Unassembled WGS sequence"/>
</dbReference>
<dbReference type="AlphaFoldDB" id="A0A0R1HU39"/>
<dbReference type="NCBIfam" id="TIGR01641">
    <property type="entry name" value="phageSPP1_gp7"/>
    <property type="match status" value="1"/>
</dbReference>
<dbReference type="EMBL" id="AZCX01000002">
    <property type="protein sequence ID" value="KRK49033.1"/>
    <property type="molecule type" value="Genomic_DNA"/>
</dbReference>
<gene>
    <name evidence="2" type="ORF">FC96_GL001361</name>
</gene>
<keyword evidence="3" id="KW-1185">Reference proteome</keyword>
<dbReference type="Pfam" id="PF04233">
    <property type="entry name" value="Phage_Mu_F"/>
    <property type="match status" value="1"/>
</dbReference>
<proteinExistence type="predicted"/>
<dbReference type="RefSeq" id="WP_055679874.1">
    <property type="nucleotide sequence ID" value="NZ_AZCX01000002.1"/>
</dbReference>
<accession>A0A0R1HU39</accession>
<evidence type="ECO:0000259" key="1">
    <source>
        <dbReference type="Pfam" id="PF04233"/>
    </source>
</evidence>
<dbReference type="InterPro" id="IPR006528">
    <property type="entry name" value="Phage_head_morphogenesis_dom"/>
</dbReference>
<name>A0A0R1HU39_9LACO</name>
<protein>
    <recommendedName>
        <fullName evidence="1">Phage head morphogenesis domain-containing protein</fullName>
    </recommendedName>
</protein>
<dbReference type="PATRIC" id="fig|1302272.5.peg.1369"/>
<comment type="caution">
    <text evidence="2">The sequence shown here is derived from an EMBL/GenBank/DDBJ whole genome shotgun (WGS) entry which is preliminary data.</text>
</comment>
<dbReference type="STRING" id="1302272.FC96_GL001361"/>
<reference evidence="2 3" key="1">
    <citation type="journal article" date="2015" name="Genome Announc.">
        <title>Expanding the biotechnology potential of lactobacilli through comparative genomics of 213 strains and associated genera.</title>
        <authorList>
            <person name="Sun Z."/>
            <person name="Harris H.M."/>
            <person name="McCann A."/>
            <person name="Guo C."/>
            <person name="Argimon S."/>
            <person name="Zhang W."/>
            <person name="Yang X."/>
            <person name="Jeffery I.B."/>
            <person name="Cooney J.C."/>
            <person name="Kagawa T.F."/>
            <person name="Liu W."/>
            <person name="Song Y."/>
            <person name="Salvetti E."/>
            <person name="Wrobel A."/>
            <person name="Rasinkangas P."/>
            <person name="Parkhill J."/>
            <person name="Rea M.C."/>
            <person name="O'Sullivan O."/>
            <person name="Ritari J."/>
            <person name="Douillard F.P."/>
            <person name="Paul Ross R."/>
            <person name="Yang R."/>
            <person name="Briner A.E."/>
            <person name="Felis G.E."/>
            <person name="de Vos W.M."/>
            <person name="Barrangou R."/>
            <person name="Klaenhammer T.R."/>
            <person name="Caufield P.W."/>
            <person name="Cui Y."/>
            <person name="Zhang H."/>
            <person name="O'Toole P.W."/>
        </authorList>
    </citation>
    <scope>NUCLEOTIDE SEQUENCE [LARGE SCALE GENOMIC DNA]</scope>
    <source>
        <strain evidence="2 3">JCM 15530</strain>
    </source>
</reference>